<reference evidence="1 2" key="1">
    <citation type="journal article" date="2015" name="Plant Cell">
        <title>Oil accumulation by the oleaginous diatom Fistulifera solaris as revealed by the genome and transcriptome.</title>
        <authorList>
            <person name="Tanaka T."/>
            <person name="Maeda Y."/>
            <person name="Veluchamy A."/>
            <person name="Tanaka M."/>
            <person name="Abida H."/>
            <person name="Marechal E."/>
            <person name="Bowler C."/>
            <person name="Muto M."/>
            <person name="Sunaga Y."/>
            <person name="Tanaka M."/>
            <person name="Yoshino T."/>
            <person name="Taniguchi T."/>
            <person name="Fukuda Y."/>
            <person name="Nemoto M."/>
            <person name="Matsumoto M."/>
            <person name="Wong P.S."/>
            <person name="Aburatani S."/>
            <person name="Fujibuchi W."/>
        </authorList>
    </citation>
    <scope>NUCLEOTIDE SEQUENCE [LARGE SCALE GENOMIC DNA]</scope>
    <source>
        <strain evidence="1 2">JPCC DA0580</strain>
    </source>
</reference>
<organism evidence="1 2">
    <name type="scientific">Fistulifera solaris</name>
    <name type="common">Oleaginous diatom</name>
    <dbReference type="NCBI Taxonomy" id="1519565"/>
    <lineage>
        <taxon>Eukaryota</taxon>
        <taxon>Sar</taxon>
        <taxon>Stramenopiles</taxon>
        <taxon>Ochrophyta</taxon>
        <taxon>Bacillariophyta</taxon>
        <taxon>Bacillariophyceae</taxon>
        <taxon>Bacillariophycidae</taxon>
        <taxon>Naviculales</taxon>
        <taxon>Naviculaceae</taxon>
        <taxon>Fistulifera</taxon>
    </lineage>
</organism>
<evidence type="ECO:0000313" key="2">
    <source>
        <dbReference type="Proteomes" id="UP000198406"/>
    </source>
</evidence>
<dbReference type="OrthoDB" id="443402at2759"/>
<proteinExistence type="predicted"/>
<dbReference type="EMBL" id="BDSP01000201">
    <property type="protein sequence ID" value="GAX23371.1"/>
    <property type="molecule type" value="Genomic_DNA"/>
</dbReference>
<dbReference type="AlphaFoldDB" id="A0A1Z5KBB3"/>
<gene>
    <name evidence="1" type="ORF">FisN_15Lh088</name>
</gene>
<name>A0A1Z5KBB3_FISSO</name>
<dbReference type="CDD" id="cd02440">
    <property type="entry name" value="AdoMet_MTases"/>
    <property type="match status" value="1"/>
</dbReference>
<dbReference type="InParanoid" id="A0A1Z5KBB3"/>
<protein>
    <recommendedName>
        <fullName evidence="3">DOT1 domain-containing protein</fullName>
    </recommendedName>
</protein>
<dbReference type="SUPFAM" id="SSF53335">
    <property type="entry name" value="S-adenosyl-L-methionine-dependent methyltransferases"/>
    <property type="match status" value="1"/>
</dbReference>
<evidence type="ECO:0000313" key="1">
    <source>
        <dbReference type="EMBL" id="GAX23371.1"/>
    </source>
</evidence>
<comment type="caution">
    <text evidence="1">The sequence shown here is derived from an EMBL/GenBank/DDBJ whole genome shotgun (WGS) entry which is preliminary data.</text>
</comment>
<sequence>MPCIHVIVLEPWLLLCLFGLLQLHLTAVDSLSLVMTTATTILSRPKAATVIDEILFPQQEYGQRIALGRRAQGISADHNDGSLLQAKDERLYQTYGEFPLSSLDYLLDRALSVSTGKRLSDIQNDGLNVVDLGSGCGRLVYYLGLSRPNWIVHGIEMSPLLHEEALVAQDRALSCGLLRSFSSPSPVSTPSGRISFYQGKADKWSVVLEKADIVFAYSTAWECQGLSPETGTMILSDEWNQLFTEYCSEAIVITTDRSLNANEWTIIDRLEVPNPEVWNSMGYLQVHRNENLDTMQKRLPLHNNL</sequence>
<dbReference type="Proteomes" id="UP000198406">
    <property type="component" value="Unassembled WGS sequence"/>
</dbReference>
<keyword evidence="2" id="KW-1185">Reference proteome</keyword>
<accession>A0A1Z5KBB3</accession>
<evidence type="ECO:0008006" key="3">
    <source>
        <dbReference type="Google" id="ProtNLM"/>
    </source>
</evidence>
<dbReference type="Gene3D" id="3.40.50.150">
    <property type="entry name" value="Vaccinia Virus protein VP39"/>
    <property type="match status" value="1"/>
</dbReference>
<dbReference type="InterPro" id="IPR029063">
    <property type="entry name" value="SAM-dependent_MTases_sf"/>
</dbReference>